<dbReference type="Proteomes" id="UP000324222">
    <property type="component" value="Unassembled WGS sequence"/>
</dbReference>
<sequence>MKEACPSRHTEVIEKKKIYEKLLGGCMTIPTNSPPPFNTITTTTITFSASTTPPSRPSPLAPFPRTTTRTITIAPPTLAIRDLGYSL</sequence>
<organism evidence="2 3">
    <name type="scientific">Portunus trituberculatus</name>
    <name type="common">Swimming crab</name>
    <name type="synonym">Neptunus trituberculatus</name>
    <dbReference type="NCBI Taxonomy" id="210409"/>
    <lineage>
        <taxon>Eukaryota</taxon>
        <taxon>Metazoa</taxon>
        <taxon>Ecdysozoa</taxon>
        <taxon>Arthropoda</taxon>
        <taxon>Crustacea</taxon>
        <taxon>Multicrustacea</taxon>
        <taxon>Malacostraca</taxon>
        <taxon>Eumalacostraca</taxon>
        <taxon>Eucarida</taxon>
        <taxon>Decapoda</taxon>
        <taxon>Pleocyemata</taxon>
        <taxon>Brachyura</taxon>
        <taxon>Eubrachyura</taxon>
        <taxon>Portunoidea</taxon>
        <taxon>Portunidae</taxon>
        <taxon>Portuninae</taxon>
        <taxon>Portunus</taxon>
    </lineage>
</organism>
<evidence type="ECO:0000313" key="3">
    <source>
        <dbReference type="Proteomes" id="UP000324222"/>
    </source>
</evidence>
<dbReference type="AlphaFoldDB" id="A0A5B7E6G7"/>
<keyword evidence="3" id="KW-1185">Reference proteome</keyword>
<evidence type="ECO:0000313" key="2">
    <source>
        <dbReference type="EMBL" id="MPC29602.1"/>
    </source>
</evidence>
<dbReference type="EMBL" id="VSRR010002100">
    <property type="protein sequence ID" value="MPC29602.1"/>
    <property type="molecule type" value="Genomic_DNA"/>
</dbReference>
<name>A0A5B7E6G7_PORTR</name>
<protein>
    <submittedName>
        <fullName evidence="2">Uncharacterized protein</fullName>
    </submittedName>
</protein>
<gene>
    <name evidence="2" type="ORF">E2C01_022843</name>
</gene>
<accession>A0A5B7E6G7</accession>
<proteinExistence type="predicted"/>
<reference evidence="2 3" key="1">
    <citation type="submission" date="2019-05" db="EMBL/GenBank/DDBJ databases">
        <title>Another draft genome of Portunus trituberculatus and its Hox gene families provides insights of decapod evolution.</title>
        <authorList>
            <person name="Jeong J.-H."/>
            <person name="Song I."/>
            <person name="Kim S."/>
            <person name="Choi T."/>
            <person name="Kim D."/>
            <person name="Ryu S."/>
            <person name="Kim W."/>
        </authorList>
    </citation>
    <scope>NUCLEOTIDE SEQUENCE [LARGE SCALE GENOMIC DNA]</scope>
    <source>
        <tissue evidence="2">Muscle</tissue>
    </source>
</reference>
<comment type="caution">
    <text evidence="2">The sequence shown here is derived from an EMBL/GenBank/DDBJ whole genome shotgun (WGS) entry which is preliminary data.</text>
</comment>
<feature type="region of interest" description="Disordered" evidence="1">
    <location>
        <begin position="47"/>
        <end position="68"/>
    </location>
</feature>
<evidence type="ECO:0000256" key="1">
    <source>
        <dbReference type="SAM" id="MobiDB-lite"/>
    </source>
</evidence>